<dbReference type="EMBL" id="LHUG01000008">
    <property type="protein sequence ID" value="PAB00264.1"/>
    <property type="molecule type" value="Genomic_DNA"/>
</dbReference>
<dbReference type="RefSeq" id="WP_095006915.1">
    <property type="nucleotide sequence ID" value="NZ_LHUG01000008.1"/>
</dbReference>
<gene>
    <name evidence="2" type="ORF">AKL21_09730</name>
</gene>
<dbReference type="AlphaFoldDB" id="A0A267HPK7"/>
<protein>
    <submittedName>
        <fullName evidence="2">Transposase</fullName>
    </submittedName>
</protein>
<proteinExistence type="predicted"/>
<keyword evidence="3" id="KW-1185">Reference proteome</keyword>
<reference evidence="2 3" key="1">
    <citation type="submission" date="2015-08" db="EMBL/GenBank/DDBJ databases">
        <title>Enterococcus genome sequence.</title>
        <authorList>
            <person name="Acedo J.Z."/>
            <person name="Vederas J.C."/>
        </authorList>
    </citation>
    <scope>NUCLEOTIDE SEQUENCE [LARGE SCALE GENOMIC DNA]</scope>
    <source>
        <strain evidence="2 3">49</strain>
    </source>
</reference>
<name>A0A267HPK7_9ENTE</name>
<dbReference type="Pfam" id="PF12323">
    <property type="entry name" value="HTH_OrfB_IS605"/>
    <property type="match status" value="1"/>
</dbReference>
<comment type="caution">
    <text evidence="2">The sequence shown here is derived from an EMBL/GenBank/DDBJ whole genome shotgun (WGS) entry which is preliminary data.</text>
</comment>
<sequence>MKILKAYKFRIYPDEAQQEFFIKTFGCVRFTYNTLLKLRQQNPSDESTLPEKMTGVWEKKTTATPAKLKRDYPFLKETDSLALANAQRNLTKAFQNYYRGRASYPKLKSKKNAWQSYTTNNQGHTIYLTNEGLKLPKLKSKVPIHQHRQVCGKIRSATISAKNRQEFYVSLLCEEEITALPKTGFDITITYDPIKLIGTSKVLSDRPNFCQQRLLVQLKKAQRKLYCRGKSAQRRNVKLEQAKNYQKQKLRLQKLYIHQIKQKEDFMEQLSIALLRQFDLVTVTMPKAFESLSANHSAAIHQDCSVNYKNTAVNFTIRDWNRFVLKLKYKANWYGKKLIFTDQEKVI</sequence>
<accession>A0A267HPK7</accession>
<organism evidence="2 3">
    <name type="scientific">Enterococcus canintestini</name>
    <dbReference type="NCBI Taxonomy" id="317010"/>
    <lineage>
        <taxon>Bacteria</taxon>
        <taxon>Bacillati</taxon>
        <taxon>Bacillota</taxon>
        <taxon>Bacilli</taxon>
        <taxon>Lactobacillales</taxon>
        <taxon>Enterococcaceae</taxon>
        <taxon>Enterococcus</taxon>
    </lineage>
</organism>
<dbReference type="Proteomes" id="UP000216797">
    <property type="component" value="Unassembled WGS sequence"/>
</dbReference>
<evidence type="ECO:0000259" key="1">
    <source>
        <dbReference type="Pfam" id="PF12323"/>
    </source>
</evidence>
<dbReference type="InterPro" id="IPR021027">
    <property type="entry name" value="Transposase_put_HTH"/>
</dbReference>
<evidence type="ECO:0000313" key="3">
    <source>
        <dbReference type="Proteomes" id="UP000216797"/>
    </source>
</evidence>
<evidence type="ECO:0000313" key="2">
    <source>
        <dbReference type="EMBL" id="PAB00264.1"/>
    </source>
</evidence>
<dbReference type="NCBIfam" id="NF040570">
    <property type="entry name" value="guided_TnpB"/>
    <property type="match status" value="1"/>
</dbReference>
<feature type="domain" description="Transposase putative helix-turn-helix" evidence="1">
    <location>
        <begin position="1"/>
        <end position="41"/>
    </location>
</feature>